<evidence type="ECO:0000313" key="4">
    <source>
        <dbReference type="EMBL" id="BCG47570.1"/>
    </source>
</evidence>
<name>A0A6S6M228_9BACT</name>
<dbReference type="SUPFAM" id="SSF52540">
    <property type="entry name" value="P-loop containing nucleoside triphosphate hydrolases"/>
    <property type="match status" value="2"/>
</dbReference>
<dbReference type="InterPro" id="IPR014001">
    <property type="entry name" value="Helicase_ATP-bd"/>
</dbReference>
<protein>
    <submittedName>
        <fullName evidence="4">DNA/RNA helicases, SNF2 family</fullName>
    </submittedName>
</protein>
<dbReference type="InterPro" id="IPR000330">
    <property type="entry name" value="SNF2_N"/>
</dbReference>
<keyword evidence="5" id="KW-1185">Reference proteome</keyword>
<keyword evidence="4" id="KW-0347">Helicase</keyword>
<dbReference type="Proteomes" id="UP000515472">
    <property type="component" value="Chromosome"/>
</dbReference>
<dbReference type="GO" id="GO:0005524">
    <property type="term" value="F:ATP binding"/>
    <property type="evidence" value="ECO:0007669"/>
    <property type="project" value="InterPro"/>
</dbReference>
<dbReference type="Gene3D" id="3.40.50.10810">
    <property type="entry name" value="Tandem AAA-ATPase domain"/>
    <property type="match status" value="1"/>
</dbReference>
<gene>
    <name evidence="4" type="ORF">GEOBRER4_n2407</name>
</gene>
<feature type="domain" description="Helicase ATP-binding" evidence="2">
    <location>
        <begin position="942"/>
        <end position="1098"/>
    </location>
</feature>
<dbReference type="EMBL" id="AP023213">
    <property type="protein sequence ID" value="BCG47570.1"/>
    <property type="molecule type" value="Genomic_DNA"/>
</dbReference>
<reference evidence="4 5" key="1">
    <citation type="submission" date="2020-06" db="EMBL/GenBank/DDBJ databases">
        <title>Interaction of electrochemicaly active bacteria, Geobacter bremensis R4 on different carbon anode.</title>
        <authorList>
            <person name="Meng L."/>
            <person name="Yoshida N."/>
        </authorList>
    </citation>
    <scope>NUCLEOTIDE SEQUENCE [LARGE SCALE GENOMIC DNA]</scope>
    <source>
        <strain evidence="4 5">R4</strain>
    </source>
</reference>
<dbReference type="Gene3D" id="3.40.50.300">
    <property type="entry name" value="P-loop containing nucleotide triphosphate hydrolases"/>
    <property type="match status" value="1"/>
</dbReference>
<dbReference type="InterPro" id="IPR049730">
    <property type="entry name" value="SNF2/RAD54-like_C"/>
</dbReference>
<feature type="domain" description="Helicase C-terminal" evidence="3">
    <location>
        <begin position="1223"/>
        <end position="1372"/>
    </location>
</feature>
<dbReference type="GO" id="GO:0016787">
    <property type="term" value="F:hydrolase activity"/>
    <property type="evidence" value="ECO:0007669"/>
    <property type="project" value="UniProtKB-KW"/>
</dbReference>
<evidence type="ECO:0000259" key="2">
    <source>
        <dbReference type="PROSITE" id="PS51192"/>
    </source>
</evidence>
<dbReference type="PROSITE" id="PS51192">
    <property type="entry name" value="HELICASE_ATP_BIND_1"/>
    <property type="match status" value="1"/>
</dbReference>
<dbReference type="Pfam" id="PF00176">
    <property type="entry name" value="SNF2-rel_dom"/>
    <property type="match status" value="1"/>
</dbReference>
<dbReference type="PROSITE" id="PS51194">
    <property type="entry name" value="HELICASE_CTER"/>
    <property type="match status" value="1"/>
</dbReference>
<sequence>MSSPANLTQKLLDTFSSCTPEERTLLQLLSVLYAPLSKNVLLNVLRRMGAPAPGERSYTGLVLAEVLEKLAHKKLVVQGKDGIRCDIHITHAATLSAVADGAFPQMVSAIHVEIPMETDWGSSYYRTQLHALRDVRIAFYAKDERLAFEMEARFKRQFPYDLMRCHPFVTICNAPFDLEWFRSLPIKLQGAALKEILSYAGAHLIPAQPPFALLAELAAAKGVTQELCDVLCVELLLRGEIDAAEKASGERASSTEAAVFAATQMLRGAYPESAASFESALALLRKETGKRKTFFDNITGPLYILALIAAGNERSLTQAADFCAFVVGKKDWPHQDLYLILKHVAAERNGERGTSRYLEALSAAPAFDTSPFYALFCVMALQWGGSEKAREKAAKLPPLAHKARDAGYLWLADELEWTVLECGIAPLPASRTGKRQKQKGVVPLVHAVAKIEFWQTALQALIRLNREEEEAEQKPVSQSRLIWHFDEKRGYFEIHPREQKQAPNGKWSSGRNISPKRLAEDAAGIDFLTEQDRLICACIKLERCHGYYGRDCYELNHDLALPLMVGHPQLYLDPAGTVHLELVRGEPEIQLLTEGDTLKLQISPQFAPDQKIYLQKEAPTRLKMYQVKEEYRRIAAILGSGLKLPPQAKNQALAAIHSLSSLVTVHSDIEDATIEQIASDSTPCFHLLPYQAGLRLELLVYPLSESGPCFRPGAGGETLMAVIEGKKVQAKRDLQLEVSRTTEAIAALPVLSECEEWEGEWMVPSTEKALELLLQLQGLGEAVRVSWPEGARFKIKQVATPGHCRLVIKQAKDWFELEGEVKLNEGLSLDLRQLVELAKDSPGRFIQLADGDFLALSAQLKRHLDDLASCADPHGSSAFRFHPLAAPVFEEFAGQAGSFDADEQWRRQLKRLLEAEAFRPQLPATLQAELRGYQEEGFNWLNRLAHWGVGACLADDMGLGKTVQALAQILSMAEGGPSLVVAPTSVCLNWESESLKFAPTLNPVIFGGQNRAKLLQELKPFDLVICSYGLLQQEGELLAAVQWQAIILDEAQAIKNMATKRSQAAMELKGTFKMVATGTPIENHLGELWNVFRFINPGLLGSLKQFNVKFAAPIEKSQDKKARARLKKLIQPFILRRTKNQVLEELPPRTEIVIKVEMSEEEASLYEAIRKSALDNLAGVGKVEGKGALHLKILAEIMRLRRACCNPRLVLPDTPIPSTKLAAFGEIVEELRENRHKALVFSQFVGHLELIRQYVEKNGIPYQYLDGSTPPQERKKRVDAFQSGSGDLFLISLKAGGVGLNLTAADYVIHMDPWWNPAVEDQASDRAHRIGQQRPVTIYRLVTRGTIEEKIVGLHQQKRGLADSLLDDSDLSGKISAEELLALLRK</sequence>
<dbReference type="KEGG" id="gbn:GEOBRER4_23200"/>
<evidence type="ECO:0000259" key="3">
    <source>
        <dbReference type="PROSITE" id="PS51194"/>
    </source>
</evidence>
<keyword evidence="1" id="KW-0378">Hydrolase</keyword>
<organism evidence="4 5">
    <name type="scientific">Citrifermentans bremense</name>
    <dbReference type="NCBI Taxonomy" id="60035"/>
    <lineage>
        <taxon>Bacteria</taxon>
        <taxon>Pseudomonadati</taxon>
        <taxon>Thermodesulfobacteriota</taxon>
        <taxon>Desulfuromonadia</taxon>
        <taxon>Geobacterales</taxon>
        <taxon>Geobacteraceae</taxon>
        <taxon>Citrifermentans</taxon>
    </lineage>
</organism>
<evidence type="ECO:0000313" key="5">
    <source>
        <dbReference type="Proteomes" id="UP000515472"/>
    </source>
</evidence>
<dbReference type="CDD" id="cd18793">
    <property type="entry name" value="SF2_C_SNF"/>
    <property type="match status" value="1"/>
</dbReference>
<accession>A0A6S6M228</accession>
<dbReference type="InterPro" id="IPR027417">
    <property type="entry name" value="P-loop_NTPase"/>
</dbReference>
<dbReference type="Pfam" id="PF00271">
    <property type="entry name" value="Helicase_C"/>
    <property type="match status" value="1"/>
</dbReference>
<keyword evidence="4" id="KW-0067">ATP-binding</keyword>
<dbReference type="GO" id="GO:0004386">
    <property type="term" value="F:helicase activity"/>
    <property type="evidence" value="ECO:0007669"/>
    <property type="project" value="UniProtKB-KW"/>
</dbReference>
<keyword evidence="4" id="KW-0547">Nucleotide-binding</keyword>
<dbReference type="SMART" id="SM00490">
    <property type="entry name" value="HELICc"/>
    <property type="match status" value="1"/>
</dbReference>
<dbReference type="InterPro" id="IPR038718">
    <property type="entry name" value="SNF2-like_sf"/>
</dbReference>
<proteinExistence type="predicted"/>
<dbReference type="PANTHER" id="PTHR10799">
    <property type="entry name" value="SNF2/RAD54 HELICASE FAMILY"/>
    <property type="match status" value="1"/>
</dbReference>
<dbReference type="CDD" id="cd18012">
    <property type="entry name" value="DEXQc_arch_SWI2_SNF2"/>
    <property type="match status" value="1"/>
</dbReference>
<dbReference type="SMART" id="SM00487">
    <property type="entry name" value="DEXDc"/>
    <property type="match status" value="1"/>
</dbReference>
<evidence type="ECO:0000256" key="1">
    <source>
        <dbReference type="ARBA" id="ARBA00022801"/>
    </source>
</evidence>
<dbReference type="InterPro" id="IPR001650">
    <property type="entry name" value="Helicase_C-like"/>
</dbReference>